<feature type="non-terminal residue" evidence="1">
    <location>
        <position position="1"/>
    </location>
</feature>
<dbReference type="Proteomes" id="UP000053825">
    <property type="component" value="Unassembled WGS sequence"/>
</dbReference>
<dbReference type="InterPro" id="IPR036397">
    <property type="entry name" value="RNaseH_sf"/>
</dbReference>
<gene>
    <name evidence="1" type="ORF">WH47_07592</name>
</gene>
<accession>A0A0L7REH4</accession>
<dbReference type="PANTHER" id="PTHR47326:SF1">
    <property type="entry name" value="HTH PSQ-TYPE DOMAIN-CONTAINING PROTEIN"/>
    <property type="match status" value="1"/>
</dbReference>
<dbReference type="Gene3D" id="3.30.420.10">
    <property type="entry name" value="Ribonuclease H-like superfamily/Ribonuclease H"/>
    <property type="match status" value="1"/>
</dbReference>
<protein>
    <recommendedName>
        <fullName evidence="3">Histone-lysine N-methyltransferase SETMAR</fullName>
    </recommendedName>
</protein>
<dbReference type="STRING" id="597456.A0A0L7REH4"/>
<dbReference type="EMBL" id="KQ414612">
    <property type="protein sequence ID" value="KOC69141.1"/>
    <property type="molecule type" value="Genomic_DNA"/>
</dbReference>
<sequence>GCPAHNARPAREVLNRMFSNRLDRSRWHRINWPVRSPHLTPLHFSFLRGTSKEKVYRDVPTTPENMRQRIIAACSTMNDDAYLHETIRQSVRARYREMHRTEGTAHVEHIL</sequence>
<evidence type="ECO:0008006" key="3">
    <source>
        <dbReference type="Google" id="ProtNLM"/>
    </source>
</evidence>
<proteinExistence type="predicted"/>
<dbReference type="GO" id="GO:0003676">
    <property type="term" value="F:nucleic acid binding"/>
    <property type="evidence" value="ECO:0007669"/>
    <property type="project" value="InterPro"/>
</dbReference>
<keyword evidence="2" id="KW-1185">Reference proteome</keyword>
<reference evidence="1 2" key="1">
    <citation type="submission" date="2015-07" db="EMBL/GenBank/DDBJ databases">
        <title>The genome of Habropoda laboriosa.</title>
        <authorList>
            <person name="Pan H."/>
            <person name="Kapheim K."/>
        </authorList>
    </citation>
    <scope>NUCLEOTIDE SEQUENCE [LARGE SCALE GENOMIC DNA]</scope>
    <source>
        <strain evidence="1">0110345459</strain>
    </source>
</reference>
<name>A0A0L7REH4_9HYME</name>
<dbReference type="AlphaFoldDB" id="A0A0L7REH4"/>
<dbReference type="PANTHER" id="PTHR47326">
    <property type="entry name" value="TRANSPOSABLE ELEMENT TC3 TRANSPOSASE-LIKE PROTEIN"/>
    <property type="match status" value="1"/>
</dbReference>
<evidence type="ECO:0000313" key="2">
    <source>
        <dbReference type="Proteomes" id="UP000053825"/>
    </source>
</evidence>
<organism evidence="1 2">
    <name type="scientific">Habropoda laboriosa</name>
    <dbReference type="NCBI Taxonomy" id="597456"/>
    <lineage>
        <taxon>Eukaryota</taxon>
        <taxon>Metazoa</taxon>
        <taxon>Ecdysozoa</taxon>
        <taxon>Arthropoda</taxon>
        <taxon>Hexapoda</taxon>
        <taxon>Insecta</taxon>
        <taxon>Pterygota</taxon>
        <taxon>Neoptera</taxon>
        <taxon>Endopterygota</taxon>
        <taxon>Hymenoptera</taxon>
        <taxon>Apocrita</taxon>
        <taxon>Aculeata</taxon>
        <taxon>Apoidea</taxon>
        <taxon>Anthophila</taxon>
        <taxon>Apidae</taxon>
        <taxon>Habropoda</taxon>
    </lineage>
</organism>
<evidence type="ECO:0000313" key="1">
    <source>
        <dbReference type="EMBL" id="KOC69141.1"/>
    </source>
</evidence>